<dbReference type="EMBL" id="BAAAMJ010000046">
    <property type="protein sequence ID" value="GAA1926777.1"/>
    <property type="molecule type" value="Genomic_DNA"/>
</dbReference>
<dbReference type="Gene3D" id="3.30.70.100">
    <property type="match status" value="1"/>
</dbReference>
<evidence type="ECO:0000256" key="1">
    <source>
        <dbReference type="SAM" id="Phobius"/>
    </source>
</evidence>
<dbReference type="GO" id="GO:0004497">
    <property type="term" value="F:monooxygenase activity"/>
    <property type="evidence" value="ECO:0007669"/>
    <property type="project" value="UniProtKB-KW"/>
</dbReference>
<evidence type="ECO:0000259" key="2">
    <source>
        <dbReference type="Pfam" id="PF03992"/>
    </source>
</evidence>
<gene>
    <name evidence="3" type="ORF">GCM10009716_38540</name>
</gene>
<keyword evidence="1" id="KW-1133">Transmembrane helix</keyword>
<organism evidence="3 4">
    <name type="scientific">Streptomyces sodiiphilus</name>
    <dbReference type="NCBI Taxonomy" id="226217"/>
    <lineage>
        <taxon>Bacteria</taxon>
        <taxon>Bacillati</taxon>
        <taxon>Actinomycetota</taxon>
        <taxon>Actinomycetes</taxon>
        <taxon>Kitasatosporales</taxon>
        <taxon>Streptomycetaceae</taxon>
        <taxon>Streptomyces</taxon>
    </lineage>
</organism>
<dbReference type="Proteomes" id="UP001501303">
    <property type="component" value="Unassembled WGS sequence"/>
</dbReference>
<dbReference type="InterPro" id="IPR011008">
    <property type="entry name" value="Dimeric_a/b-barrel"/>
</dbReference>
<keyword evidence="4" id="KW-1185">Reference proteome</keyword>
<name>A0ABN2PPH3_9ACTN</name>
<accession>A0ABN2PPH3</accession>
<evidence type="ECO:0000313" key="4">
    <source>
        <dbReference type="Proteomes" id="UP001501303"/>
    </source>
</evidence>
<dbReference type="PANTHER" id="PTHR40057">
    <property type="entry name" value="SLR1162 PROTEIN"/>
    <property type="match status" value="1"/>
</dbReference>
<protein>
    <submittedName>
        <fullName evidence="3">Antibiotic biosynthesis monooxygenase</fullName>
    </submittedName>
</protein>
<keyword evidence="1" id="KW-0812">Transmembrane</keyword>
<proteinExistence type="predicted"/>
<keyword evidence="1" id="KW-0472">Membrane</keyword>
<feature type="transmembrane region" description="Helical" evidence="1">
    <location>
        <begin position="130"/>
        <end position="148"/>
    </location>
</feature>
<keyword evidence="3" id="KW-0560">Oxidoreductase</keyword>
<dbReference type="PANTHER" id="PTHR40057:SF1">
    <property type="entry name" value="SLR1162 PROTEIN"/>
    <property type="match status" value="1"/>
</dbReference>
<feature type="transmembrane region" description="Helical" evidence="1">
    <location>
        <begin position="160"/>
        <end position="179"/>
    </location>
</feature>
<keyword evidence="3" id="KW-0503">Monooxygenase</keyword>
<sequence>MGDMGTEAPVGRRLPEEPATVVFTFRVARGREEEFEDWLHGITQANVRRPGSLGSTILRPAGPGGAYHIVVRFSDTQRLASWLESDERAAWLRDVEGLATHEIEHGTGLETWFSLPGTAVKPPPRWKMTVTTFVAVYPLSLLLTWLVVPHIQDWSTPVRALLFPVLLPPVLTYALMPLLSRWLRRWLYPSQG</sequence>
<reference evidence="3 4" key="1">
    <citation type="journal article" date="2019" name="Int. J. Syst. Evol. Microbiol.">
        <title>The Global Catalogue of Microorganisms (GCM) 10K type strain sequencing project: providing services to taxonomists for standard genome sequencing and annotation.</title>
        <authorList>
            <consortium name="The Broad Institute Genomics Platform"/>
            <consortium name="The Broad Institute Genome Sequencing Center for Infectious Disease"/>
            <person name="Wu L."/>
            <person name="Ma J."/>
        </authorList>
    </citation>
    <scope>NUCLEOTIDE SEQUENCE [LARGE SCALE GENOMIC DNA]</scope>
    <source>
        <strain evidence="3 4">JCM 13581</strain>
    </source>
</reference>
<dbReference type="SUPFAM" id="SSF54909">
    <property type="entry name" value="Dimeric alpha+beta barrel"/>
    <property type="match status" value="1"/>
</dbReference>
<evidence type="ECO:0000313" key="3">
    <source>
        <dbReference type="EMBL" id="GAA1926777.1"/>
    </source>
</evidence>
<comment type="caution">
    <text evidence="3">The sequence shown here is derived from an EMBL/GenBank/DDBJ whole genome shotgun (WGS) entry which is preliminary data.</text>
</comment>
<dbReference type="InterPro" id="IPR038762">
    <property type="entry name" value="ABM_predict"/>
</dbReference>
<dbReference type="InterPro" id="IPR007138">
    <property type="entry name" value="ABM_dom"/>
</dbReference>
<feature type="domain" description="ABM" evidence="2">
    <location>
        <begin position="19"/>
        <end position="92"/>
    </location>
</feature>
<dbReference type="Pfam" id="PF03992">
    <property type="entry name" value="ABM"/>
    <property type="match status" value="1"/>
</dbReference>